<dbReference type="RefSeq" id="WP_050430286.1">
    <property type="nucleotide sequence ID" value="NZ_CP012159.1"/>
</dbReference>
<evidence type="ECO:0000313" key="2">
    <source>
        <dbReference type="EMBL" id="AKT37995.1"/>
    </source>
</evidence>
<protein>
    <submittedName>
        <fullName evidence="2">Uncharacterized protein</fullName>
    </submittedName>
</protein>
<name>A0A0K1EAU9_CHOCO</name>
<dbReference type="OrthoDB" id="196248at2"/>
<dbReference type="KEGG" id="ccro:CMC5_021360"/>
<feature type="region of interest" description="Disordered" evidence="1">
    <location>
        <begin position="115"/>
        <end position="144"/>
    </location>
</feature>
<dbReference type="Proteomes" id="UP000067626">
    <property type="component" value="Chromosome"/>
</dbReference>
<dbReference type="AlphaFoldDB" id="A0A0K1EAU9"/>
<proteinExistence type="predicted"/>
<gene>
    <name evidence="2" type="ORF">CMC5_021360</name>
</gene>
<evidence type="ECO:0000313" key="3">
    <source>
        <dbReference type="Proteomes" id="UP000067626"/>
    </source>
</evidence>
<keyword evidence="3" id="KW-1185">Reference proteome</keyword>
<organism evidence="2 3">
    <name type="scientific">Chondromyces crocatus</name>
    <dbReference type="NCBI Taxonomy" id="52"/>
    <lineage>
        <taxon>Bacteria</taxon>
        <taxon>Pseudomonadati</taxon>
        <taxon>Myxococcota</taxon>
        <taxon>Polyangia</taxon>
        <taxon>Polyangiales</taxon>
        <taxon>Polyangiaceae</taxon>
        <taxon>Chondromyces</taxon>
    </lineage>
</organism>
<accession>A0A0K1EAU9</accession>
<sequence length="144" mass="15691">MTLPRQGRRRVQVGDTAFFWTIRKKPTRAQALALRPMHLAVQAIAEGPTRVLIVDLGVTRPDNGITPHGTGITPALVRHMIWCALAAGWEPRGAGLPFAFEYRVIMDSVGTIARSNAPEKRDAPPARGARTAGNGPRGRTRPRV</sequence>
<evidence type="ECO:0000256" key="1">
    <source>
        <dbReference type="SAM" id="MobiDB-lite"/>
    </source>
</evidence>
<dbReference type="EMBL" id="CP012159">
    <property type="protein sequence ID" value="AKT37995.1"/>
    <property type="molecule type" value="Genomic_DNA"/>
</dbReference>
<reference evidence="2 3" key="1">
    <citation type="submission" date="2015-07" db="EMBL/GenBank/DDBJ databases">
        <title>Genome analysis of myxobacterium Chondromyces crocatus Cm c5 reveals a high potential for natural compound synthesis and the genetic basis for the loss of fruiting body formation.</title>
        <authorList>
            <person name="Zaburannyi N."/>
            <person name="Bunk B."/>
            <person name="Maier J."/>
            <person name="Overmann J."/>
            <person name="Mueller R."/>
        </authorList>
    </citation>
    <scope>NUCLEOTIDE SEQUENCE [LARGE SCALE GENOMIC DNA]</scope>
    <source>
        <strain evidence="2 3">Cm c5</strain>
    </source>
</reference>